<accession>A0A0R2SC74</accession>
<reference evidence="6 7" key="1">
    <citation type="submission" date="2015-10" db="EMBL/GenBank/DDBJ databases">
        <title>Metagenome-Assembled Genomes uncover a global brackish microbiome.</title>
        <authorList>
            <person name="Hugerth L.W."/>
            <person name="Larsson J."/>
            <person name="Alneberg J."/>
            <person name="Lindh M.V."/>
            <person name="Legrand C."/>
            <person name="Pinhassi J."/>
            <person name="Andersson A.F."/>
        </authorList>
    </citation>
    <scope>NUCLEOTIDE SEQUENCE [LARGE SCALE GENOMIC DNA]</scope>
    <source>
        <strain evidence="6">BACL4 MAG-120507-bin80</strain>
    </source>
</reference>
<dbReference type="PANTHER" id="PTHR30632">
    <property type="entry name" value="MOLYBDATE-BINDING PERIPLASMIC PROTEIN"/>
    <property type="match status" value="1"/>
</dbReference>
<dbReference type="Proteomes" id="UP000051934">
    <property type="component" value="Unassembled WGS sequence"/>
</dbReference>
<keyword evidence="2 4" id="KW-0479">Metal-binding</keyword>
<dbReference type="Pfam" id="PF13531">
    <property type="entry name" value="SBP_bac_11"/>
    <property type="match status" value="1"/>
</dbReference>
<dbReference type="InterPro" id="IPR044084">
    <property type="entry name" value="AvModA-like_subst-bd"/>
</dbReference>
<dbReference type="InterPro" id="IPR005950">
    <property type="entry name" value="ModA"/>
</dbReference>
<evidence type="ECO:0000256" key="1">
    <source>
        <dbReference type="ARBA" id="ARBA00009175"/>
    </source>
</evidence>
<evidence type="ECO:0000256" key="2">
    <source>
        <dbReference type="ARBA" id="ARBA00022723"/>
    </source>
</evidence>
<dbReference type="CDD" id="cd13539">
    <property type="entry name" value="PBP2_AvModA"/>
    <property type="match status" value="1"/>
</dbReference>
<comment type="similarity">
    <text evidence="1">Belongs to the bacterial solute-binding protein ModA family.</text>
</comment>
<dbReference type="PANTHER" id="PTHR30632:SF14">
    <property type="entry name" value="TUNGSTATE_MOLYBDATE_CHROMATE-BINDING PROTEIN MODA"/>
    <property type="match status" value="1"/>
</dbReference>
<evidence type="ECO:0000313" key="7">
    <source>
        <dbReference type="Proteomes" id="UP000051934"/>
    </source>
</evidence>
<evidence type="ECO:0000313" key="6">
    <source>
        <dbReference type="EMBL" id="KRO70914.1"/>
    </source>
</evidence>
<dbReference type="GO" id="GO:0030973">
    <property type="term" value="F:molybdate ion binding"/>
    <property type="evidence" value="ECO:0007669"/>
    <property type="project" value="InterPro"/>
</dbReference>
<dbReference type="GO" id="GO:0046872">
    <property type="term" value="F:metal ion binding"/>
    <property type="evidence" value="ECO:0007669"/>
    <property type="project" value="UniProtKB-KW"/>
</dbReference>
<name>A0A0R2SC74_9GAMM</name>
<evidence type="ECO:0008006" key="8">
    <source>
        <dbReference type="Google" id="ProtNLM"/>
    </source>
</evidence>
<dbReference type="Gene3D" id="3.40.190.10">
    <property type="entry name" value="Periplasmic binding protein-like II"/>
    <property type="match status" value="2"/>
</dbReference>
<feature type="binding site" evidence="4">
    <location>
        <position position="168"/>
    </location>
    <ligand>
        <name>molybdate</name>
        <dbReference type="ChEBI" id="CHEBI:36264"/>
    </ligand>
</feature>
<evidence type="ECO:0000256" key="4">
    <source>
        <dbReference type="PIRSR" id="PIRSR004846-1"/>
    </source>
</evidence>
<proteinExistence type="inferred from homology"/>
<dbReference type="InterPro" id="IPR050682">
    <property type="entry name" value="ModA/WtpA"/>
</dbReference>
<dbReference type="NCBIfam" id="TIGR01256">
    <property type="entry name" value="modA"/>
    <property type="match status" value="1"/>
</dbReference>
<keyword evidence="3 5" id="KW-0732">Signal</keyword>
<keyword evidence="4" id="KW-0500">Molybdenum</keyword>
<gene>
    <name evidence="6" type="ORF">ABR69_07920</name>
</gene>
<dbReference type="GO" id="GO:0015689">
    <property type="term" value="P:molybdate ion transport"/>
    <property type="evidence" value="ECO:0007669"/>
    <property type="project" value="InterPro"/>
</dbReference>
<dbReference type="PIRSF" id="PIRSF004846">
    <property type="entry name" value="ModA"/>
    <property type="match status" value="1"/>
</dbReference>
<feature type="chain" id="PRO_5006423551" description="Molybdate ABC transporter substrate-binding protein" evidence="5">
    <location>
        <begin position="25"/>
        <end position="267"/>
    </location>
</feature>
<feature type="binding site" evidence="4">
    <location>
        <position position="61"/>
    </location>
    <ligand>
        <name>molybdate</name>
        <dbReference type="ChEBI" id="CHEBI:36264"/>
    </ligand>
</feature>
<sequence length="267" mass="28240">MRRFTIQFLTAACLLTTAPLSCFAEQALIAVASNFSSPARAIALAFEQESGHSVRLSQGSSGKLYAQIYNGAPFDVFLSADTEKPALLVKEGLAIEGSQRTYARGTLALWTIDDGVIINAETLRAGDFVRLAQANPRLAPYGLAAQQVIASLGLTQALAGKRVIGENISQAYQFVTTGNAELGFVAMSQVLVDGELVKGSLWRVPQTLHSPIAQDAVLLARGLNNSAAQEFMTFLTSAKAVSILHSFGYSVESDALGPVGSVEKTDG</sequence>
<feature type="signal peptide" evidence="5">
    <location>
        <begin position="1"/>
        <end position="24"/>
    </location>
</feature>
<evidence type="ECO:0000256" key="5">
    <source>
        <dbReference type="SAM" id="SignalP"/>
    </source>
</evidence>
<dbReference type="SUPFAM" id="SSF53850">
    <property type="entry name" value="Periplasmic binding protein-like II"/>
    <property type="match status" value="1"/>
</dbReference>
<comment type="caution">
    <text evidence="6">The sequence shown here is derived from an EMBL/GenBank/DDBJ whole genome shotgun (WGS) entry which is preliminary data.</text>
</comment>
<dbReference type="EMBL" id="LIBB01000276">
    <property type="protein sequence ID" value="KRO70914.1"/>
    <property type="molecule type" value="Genomic_DNA"/>
</dbReference>
<protein>
    <recommendedName>
        <fullName evidence="8">Molybdate ABC transporter substrate-binding protein</fullName>
    </recommendedName>
</protein>
<evidence type="ECO:0000256" key="3">
    <source>
        <dbReference type="ARBA" id="ARBA00022729"/>
    </source>
</evidence>
<dbReference type="AlphaFoldDB" id="A0A0R2SC74"/>
<organism evidence="6 7">
    <name type="scientific">OM182 bacterium BACL3 MAG-120507-bin80</name>
    <dbReference type="NCBI Taxonomy" id="1655577"/>
    <lineage>
        <taxon>Bacteria</taxon>
        <taxon>Pseudomonadati</taxon>
        <taxon>Pseudomonadota</taxon>
        <taxon>Gammaproteobacteria</taxon>
        <taxon>OMG group</taxon>
        <taxon>OM182 clade</taxon>
    </lineage>
</organism>